<dbReference type="InterPro" id="IPR011990">
    <property type="entry name" value="TPR-like_helical_dom_sf"/>
</dbReference>
<evidence type="ECO:0000256" key="2">
    <source>
        <dbReference type="ARBA" id="ARBA00022490"/>
    </source>
</evidence>
<accession>A0ABP8NR93</accession>
<dbReference type="Proteomes" id="UP001500067">
    <property type="component" value="Unassembled WGS sequence"/>
</dbReference>
<keyword evidence="8" id="KW-1185">Reference proteome</keyword>
<keyword evidence="6" id="KW-0472">Membrane</keyword>
<dbReference type="PANTHER" id="PTHR45954:SF1">
    <property type="entry name" value="LD33695P"/>
    <property type="match status" value="1"/>
</dbReference>
<keyword evidence="4" id="KW-0802">TPR repeat</keyword>
<dbReference type="InterPro" id="IPR019734">
    <property type="entry name" value="TPR_rpt"/>
</dbReference>
<keyword evidence="5" id="KW-0175">Coiled coil</keyword>
<feature type="coiled-coil region" evidence="5">
    <location>
        <begin position="335"/>
        <end position="396"/>
    </location>
</feature>
<keyword evidence="3" id="KW-0677">Repeat</keyword>
<keyword evidence="6" id="KW-1133">Transmembrane helix</keyword>
<keyword evidence="6" id="KW-0812">Transmembrane</keyword>
<dbReference type="Pfam" id="PF13424">
    <property type="entry name" value="TPR_12"/>
    <property type="match status" value="1"/>
</dbReference>
<evidence type="ECO:0000256" key="5">
    <source>
        <dbReference type="SAM" id="Coils"/>
    </source>
</evidence>
<organism evidence="7 8">
    <name type="scientific">Nemorincola caseinilytica</name>
    <dbReference type="NCBI Taxonomy" id="2054315"/>
    <lineage>
        <taxon>Bacteria</taxon>
        <taxon>Pseudomonadati</taxon>
        <taxon>Bacteroidota</taxon>
        <taxon>Chitinophagia</taxon>
        <taxon>Chitinophagales</taxon>
        <taxon>Chitinophagaceae</taxon>
        <taxon>Nemorincola</taxon>
    </lineage>
</organism>
<evidence type="ECO:0000256" key="1">
    <source>
        <dbReference type="ARBA" id="ARBA00004496"/>
    </source>
</evidence>
<evidence type="ECO:0008006" key="9">
    <source>
        <dbReference type="Google" id="ProtNLM"/>
    </source>
</evidence>
<comment type="subcellular location">
    <subcellularLocation>
        <location evidence="1">Cytoplasm</location>
    </subcellularLocation>
</comment>
<protein>
    <recommendedName>
        <fullName evidence="9">Tetratricopeptide repeat protein</fullName>
    </recommendedName>
</protein>
<name>A0ABP8NR93_9BACT</name>
<comment type="caution">
    <text evidence="7">The sequence shown here is derived from an EMBL/GenBank/DDBJ whole genome shotgun (WGS) entry which is preliminary data.</text>
</comment>
<dbReference type="Gene3D" id="1.25.40.10">
    <property type="entry name" value="Tetratricopeptide repeat domain"/>
    <property type="match status" value="2"/>
</dbReference>
<dbReference type="PROSITE" id="PS50005">
    <property type="entry name" value="TPR"/>
    <property type="match status" value="1"/>
</dbReference>
<keyword evidence="2" id="KW-0963">Cytoplasm</keyword>
<proteinExistence type="predicted"/>
<feature type="transmembrane region" description="Helical" evidence="6">
    <location>
        <begin position="355"/>
        <end position="372"/>
    </location>
</feature>
<evidence type="ECO:0000256" key="4">
    <source>
        <dbReference type="PROSITE-ProRule" id="PRU00339"/>
    </source>
</evidence>
<evidence type="ECO:0000256" key="6">
    <source>
        <dbReference type="SAM" id="Phobius"/>
    </source>
</evidence>
<evidence type="ECO:0000313" key="7">
    <source>
        <dbReference type="EMBL" id="GAA4470031.1"/>
    </source>
</evidence>
<dbReference type="SMART" id="SM00028">
    <property type="entry name" value="TPR"/>
    <property type="match status" value="5"/>
</dbReference>
<dbReference type="InterPro" id="IPR052386">
    <property type="entry name" value="GPSM"/>
</dbReference>
<dbReference type="EMBL" id="BAABFA010000024">
    <property type="protein sequence ID" value="GAA4470031.1"/>
    <property type="molecule type" value="Genomic_DNA"/>
</dbReference>
<evidence type="ECO:0000256" key="3">
    <source>
        <dbReference type="ARBA" id="ARBA00022737"/>
    </source>
</evidence>
<dbReference type="SUPFAM" id="SSF48452">
    <property type="entry name" value="TPR-like"/>
    <property type="match status" value="2"/>
</dbReference>
<reference evidence="8" key="1">
    <citation type="journal article" date="2019" name="Int. J. Syst. Evol. Microbiol.">
        <title>The Global Catalogue of Microorganisms (GCM) 10K type strain sequencing project: providing services to taxonomists for standard genome sequencing and annotation.</title>
        <authorList>
            <consortium name="The Broad Institute Genomics Platform"/>
            <consortium name="The Broad Institute Genome Sequencing Center for Infectious Disease"/>
            <person name="Wu L."/>
            <person name="Ma J."/>
        </authorList>
    </citation>
    <scope>NUCLEOTIDE SEQUENCE [LARGE SCALE GENOMIC DNA]</scope>
    <source>
        <strain evidence="8">JCM 32105</strain>
    </source>
</reference>
<dbReference type="PANTHER" id="PTHR45954">
    <property type="entry name" value="LD33695P"/>
    <property type="match status" value="1"/>
</dbReference>
<sequence length="472" mass="54281">MEGKAFIDSLERALPLIKEDTNKLKALYVLSTNNNTIDPGKGIRFGEQLLEMATALGKKRSIIGGYIAIGINYQHRSDYPRALEHYNKAMMLCSENEYPELYGDIISHMAVILQEMGEYDKALDHQFRSLRLNERFRDSFNMGGDLGNIGIAYMLKKDYEKALEYDMRSLEIFKLINDKNGIAHNYGNIGNVYKEYGNYVLALEYDMRSLDLFRELEDYGGMAINQGNIGDVYLETVRAMDAGHTHKVLPKGTRQEFLARSIKHFEESIALSRQIEQLDNILEFSKALSEAYRLTGNYEKALENYQLHVLFRDSIHSDENRLKIAKLETGLQQGLKEKQIQITELERQNKRTERILYIASVCILLMVMAVITRKFMAQKQRNKLLAQERKKNLERIEKQKEVMSDIAYAHSHDVSGQVATILGLTDVFDLQNYAHPDNKIVIDGIAETARKLDIIVKDMIVKENMLNKDKKS</sequence>
<feature type="repeat" description="TPR" evidence="4">
    <location>
        <begin position="63"/>
        <end position="96"/>
    </location>
</feature>
<evidence type="ECO:0000313" key="8">
    <source>
        <dbReference type="Proteomes" id="UP001500067"/>
    </source>
</evidence>
<gene>
    <name evidence="7" type="ORF">GCM10023093_30480</name>
</gene>